<dbReference type="GO" id="GO:0008270">
    <property type="term" value="F:zinc ion binding"/>
    <property type="evidence" value="ECO:0007669"/>
    <property type="project" value="InterPro"/>
</dbReference>
<feature type="region of interest" description="Disordered" evidence="6">
    <location>
        <begin position="165"/>
        <end position="195"/>
    </location>
</feature>
<dbReference type="EMBL" id="GG698916">
    <property type="protein sequence ID" value="EEU38484.1"/>
    <property type="molecule type" value="Genomic_DNA"/>
</dbReference>
<dbReference type="GO" id="GO:0000981">
    <property type="term" value="F:DNA-binding transcription factor activity, RNA polymerase II-specific"/>
    <property type="evidence" value="ECO:0007669"/>
    <property type="project" value="InterPro"/>
</dbReference>
<reference evidence="8 9" key="1">
    <citation type="journal article" date="2009" name="PLoS Genet.">
        <title>The genome of Nectria haematococca: contribution of supernumerary chromosomes to gene expansion.</title>
        <authorList>
            <person name="Coleman J.J."/>
            <person name="Rounsley S.D."/>
            <person name="Rodriguez-Carres M."/>
            <person name="Kuo A."/>
            <person name="Wasmann C.C."/>
            <person name="Grimwood J."/>
            <person name="Schmutz J."/>
            <person name="Taga M."/>
            <person name="White G.J."/>
            <person name="Zhou S."/>
            <person name="Schwartz D.C."/>
            <person name="Freitag M."/>
            <person name="Ma L.J."/>
            <person name="Danchin E.G."/>
            <person name="Henrissat B."/>
            <person name="Coutinho P.M."/>
            <person name="Nelson D.R."/>
            <person name="Straney D."/>
            <person name="Napoli C.A."/>
            <person name="Barker B.M."/>
            <person name="Gribskov M."/>
            <person name="Rep M."/>
            <person name="Kroken S."/>
            <person name="Molnar I."/>
            <person name="Rensing C."/>
            <person name="Kennell J.C."/>
            <person name="Zamora J."/>
            <person name="Farman M.L."/>
            <person name="Selker E.U."/>
            <person name="Salamov A."/>
            <person name="Shapiro H."/>
            <person name="Pangilinan J."/>
            <person name="Lindquist E."/>
            <person name="Lamers C."/>
            <person name="Grigoriev I.V."/>
            <person name="Geiser D.M."/>
            <person name="Covert S.F."/>
            <person name="Temporini E."/>
            <person name="Vanetten H.D."/>
        </authorList>
    </citation>
    <scope>NUCLEOTIDE SEQUENCE [LARGE SCALE GENOMIC DNA]</scope>
    <source>
        <strain evidence="9">ATCC MYA-4622 / CBS 123669 / FGSC 9596 / NRRL 45880 / 77-13-4</strain>
    </source>
</reference>
<feature type="domain" description="Xylanolytic transcriptional activator regulatory" evidence="7">
    <location>
        <begin position="87"/>
        <end position="156"/>
    </location>
</feature>
<evidence type="ECO:0000256" key="3">
    <source>
        <dbReference type="ARBA" id="ARBA00023015"/>
    </source>
</evidence>
<evidence type="ECO:0000313" key="9">
    <source>
        <dbReference type="Proteomes" id="UP000005206"/>
    </source>
</evidence>
<evidence type="ECO:0000259" key="7">
    <source>
        <dbReference type="Pfam" id="PF04082"/>
    </source>
</evidence>
<dbReference type="PANTHER" id="PTHR47338:SF9">
    <property type="entry name" value="ZN(II)2CYS6 TRANSCRIPTION FACTOR (EUROFUNG)"/>
    <property type="match status" value="1"/>
</dbReference>
<keyword evidence="2" id="KW-0479">Metal-binding</keyword>
<feature type="compositionally biased region" description="Pro residues" evidence="6">
    <location>
        <begin position="167"/>
        <end position="181"/>
    </location>
</feature>
<evidence type="ECO:0000256" key="4">
    <source>
        <dbReference type="ARBA" id="ARBA00023163"/>
    </source>
</evidence>
<name>C7ZBW9_FUSV7</name>
<dbReference type="PANTHER" id="PTHR47338">
    <property type="entry name" value="ZN(II)2CYS6 TRANSCRIPTION FACTOR (EUROFUNG)-RELATED"/>
    <property type="match status" value="1"/>
</dbReference>
<proteinExistence type="predicted"/>
<gene>
    <name evidence="8" type="ORF">NECHADRAFT_55230</name>
</gene>
<evidence type="ECO:0000256" key="2">
    <source>
        <dbReference type="ARBA" id="ARBA00022723"/>
    </source>
</evidence>
<dbReference type="Pfam" id="PF04082">
    <property type="entry name" value="Fungal_trans"/>
    <property type="match status" value="1"/>
</dbReference>
<dbReference type="HOGENOM" id="CLU_015161_1_2_1"/>
<feature type="non-terminal residue" evidence="8">
    <location>
        <position position="520"/>
    </location>
</feature>
<dbReference type="eggNOG" id="ENOG502SHUW">
    <property type="taxonomic scope" value="Eukaryota"/>
</dbReference>
<dbReference type="KEGG" id="nhe:NECHADRAFT_55230"/>
<keyword evidence="5" id="KW-0539">Nucleus</keyword>
<organism evidence="8 9">
    <name type="scientific">Fusarium vanettenii (strain ATCC MYA-4622 / CBS 123669 / FGSC 9596 / NRRL 45880 / 77-13-4)</name>
    <name type="common">Fusarium solani subsp. pisi</name>
    <dbReference type="NCBI Taxonomy" id="660122"/>
    <lineage>
        <taxon>Eukaryota</taxon>
        <taxon>Fungi</taxon>
        <taxon>Dikarya</taxon>
        <taxon>Ascomycota</taxon>
        <taxon>Pezizomycotina</taxon>
        <taxon>Sordariomycetes</taxon>
        <taxon>Hypocreomycetidae</taxon>
        <taxon>Hypocreales</taxon>
        <taxon>Nectriaceae</taxon>
        <taxon>Fusarium</taxon>
        <taxon>Fusarium solani species complex</taxon>
        <taxon>Fusarium vanettenii</taxon>
    </lineage>
</organism>
<evidence type="ECO:0000256" key="6">
    <source>
        <dbReference type="SAM" id="MobiDB-lite"/>
    </source>
</evidence>
<dbReference type="VEuPathDB" id="FungiDB:NECHADRAFT_55230"/>
<keyword evidence="4" id="KW-0804">Transcription</keyword>
<dbReference type="RefSeq" id="XP_003044197.1">
    <property type="nucleotide sequence ID" value="XM_003044151.1"/>
</dbReference>
<evidence type="ECO:0000256" key="1">
    <source>
        <dbReference type="ARBA" id="ARBA00004123"/>
    </source>
</evidence>
<protein>
    <recommendedName>
        <fullName evidence="7">Xylanolytic transcriptional activator regulatory domain-containing protein</fullName>
    </recommendedName>
</protein>
<dbReference type="GO" id="GO:0003677">
    <property type="term" value="F:DNA binding"/>
    <property type="evidence" value="ECO:0007669"/>
    <property type="project" value="InterPro"/>
</dbReference>
<dbReference type="InterPro" id="IPR050815">
    <property type="entry name" value="TF_fung"/>
</dbReference>
<dbReference type="CDD" id="cd12148">
    <property type="entry name" value="fungal_TF_MHR"/>
    <property type="match status" value="1"/>
</dbReference>
<dbReference type="GO" id="GO:0006351">
    <property type="term" value="P:DNA-templated transcription"/>
    <property type="evidence" value="ECO:0007669"/>
    <property type="project" value="InterPro"/>
</dbReference>
<keyword evidence="9" id="KW-1185">Reference proteome</keyword>
<dbReference type="GO" id="GO:0005634">
    <property type="term" value="C:nucleus"/>
    <property type="evidence" value="ECO:0007669"/>
    <property type="project" value="UniProtKB-SubCell"/>
</dbReference>
<dbReference type="GeneID" id="9670585"/>
<dbReference type="InParanoid" id="C7ZBW9"/>
<dbReference type="InterPro" id="IPR007219">
    <property type="entry name" value="XnlR_reg_dom"/>
</dbReference>
<evidence type="ECO:0000256" key="5">
    <source>
        <dbReference type="ARBA" id="ARBA00023242"/>
    </source>
</evidence>
<dbReference type="AlphaFoldDB" id="C7ZBW9"/>
<dbReference type="OMA" id="ASIHWIF"/>
<sequence length="520" mass="58687">PPAQVLDYLVDVYQTKVYFQPLPLLSPANLRTRVPHFPRYLRSSFLSLCLRHSESYFYRDREAQAIDFYTASSQESVMSLAAEGVATADVIQALCLLALGDIMANKQTRAWMCIGAAARLVSLQMLSRQGASKISDDDETFSRCYWSVFTLEKAFSPTITVLDRLDNPPPLPPSPPLPAPVSDPEDEGHLITSDNSDPGIVAPSIQIISIWGDITAYLGAIRLGKTEIPWTSNSTYSQLMVRLQEFELDLSPPHRFENILVKRRPPSELLNYREYWTPWTIMQLSSHAALAVLHHPFIHLVALRDRSRKTQPKIFLQQVVDQALFHTGWVIRLLQTFEEMHLEVNDPVMGHQVAATAIIPWLFQFAQDQHIAEKAREGLYLCERFLERLSLRWPHIRYKLRVLRDLHSAAENGMDSSIVTFNATSFWNILDSPPSDWNPSEASASPNKDPNATLQVTTKFVQPWVDEHSGQKMSQVDPPFFSPTAGSDTIGQVSLDDFFSQFAINEALWTQPGIGNSGLV</sequence>
<feature type="non-terminal residue" evidence="8">
    <location>
        <position position="1"/>
    </location>
</feature>
<dbReference type="Proteomes" id="UP000005206">
    <property type="component" value="Chromosome 14"/>
</dbReference>
<dbReference type="OrthoDB" id="2219495at2759"/>
<accession>C7ZBW9</accession>
<comment type="subcellular location">
    <subcellularLocation>
        <location evidence="1">Nucleus</location>
    </subcellularLocation>
</comment>
<evidence type="ECO:0000313" key="8">
    <source>
        <dbReference type="EMBL" id="EEU38484.1"/>
    </source>
</evidence>
<keyword evidence="3" id="KW-0805">Transcription regulation</keyword>